<evidence type="ECO:0000256" key="1">
    <source>
        <dbReference type="ARBA" id="ARBA00022801"/>
    </source>
</evidence>
<dbReference type="Proteomes" id="UP000823399">
    <property type="component" value="Unassembled WGS sequence"/>
</dbReference>
<dbReference type="Pfam" id="PF07859">
    <property type="entry name" value="Abhydrolase_3"/>
    <property type="match status" value="1"/>
</dbReference>
<gene>
    <name evidence="3" type="ORF">F5147DRAFT_690256</name>
</gene>
<dbReference type="Gene3D" id="3.40.50.1820">
    <property type="entry name" value="alpha/beta hydrolase"/>
    <property type="match status" value="1"/>
</dbReference>
<proteinExistence type="predicted"/>
<dbReference type="InterPro" id="IPR013094">
    <property type="entry name" value="AB_hydrolase_3"/>
</dbReference>
<dbReference type="InterPro" id="IPR050300">
    <property type="entry name" value="GDXG_lipolytic_enzyme"/>
</dbReference>
<dbReference type="GeneID" id="64699301"/>
<reference evidence="3" key="1">
    <citation type="journal article" date="2020" name="New Phytol.">
        <title>Comparative genomics reveals dynamic genome evolution in host specialist ectomycorrhizal fungi.</title>
        <authorList>
            <person name="Lofgren L.A."/>
            <person name="Nguyen N.H."/>
            <person name="Vilgalys R."/>
            <person name="Ruytinx J."/>
            <person name="Liao H.L."/>
            <person name="Branco S."/>
            <person name="Kuo A."/>
            <person name="LaButti K."/>
            <person name="Lipzen A."/>
            <person name="Andreopoulos W."/>
            <person name="Pangilinan J."/>
            <person name="Riley R."/>
            <person name="Hundley H."/>
            <person name="Na H."/>
            <person name="Barry K."/>
            <person name="Grigoriev I.V."/>
            <person name="Stajich J.E."/>
            <person name="Kennedy P.G."/>
        </authorList>
    </citation>
    <scope>NUCLEOTIDE SEQUENCE</scope>
    <source>
        <strain evidence="3">FC423</strain>
    </source>
</reference>
<dbReference type="PANTHER" id="PTHR48081">
    <property type="entry name" value="AB HYDROLASE SUPERFAMILY PROTEIN C4A8.06C"/>
    <property type="match status" value="1"/>
</dbReference>
<dbReference type="InterPro" id="IPR029058">
    <property type="entry name" value="AB_hydrolase_fold"/>
</dbReference>
<evidence type="ECO:0000259" key="2">
    <source>
        <dbReference type="Pfam" id="PF07859"/>
    </source>
</evidence>
<organism evidence="3 4">
    <name type="scientific">Suillus discolor</name>
    <dbReference type="NCBI Taxonomy" id="1912936"/>
    <lineage>
        <taxon>Eukaryota</taxon>
        <taxon>Fungi</taxon>
        <taxon>Dikarya</taxon>
        <taxon>Basidiomycota</taxon>
        <taxon>Agaricomycotina</taxon>
        <taxon>Agaricomycetes</taxon>
        <taxon>Agaricomycetidae</taxon>
        <taxon>Boletales</taxon>
        <taxon>Suillineae</taxon>
        <taxon>Suillaceae</taxon>
        <taxon>Suillus</taxon>
    </lineage>
</organism>
<dbReference type="SUPFAM" id="SSF53474">
    <property type="entry name" value="alpha/beta-Hydrolases"/>
    <property type="match status" value="1"/>
</dbReference>
<keyword evidence="4" id="KW-1185">Reference proteome</keyword>
<name>A0A9P7JV89_9AGAM</name>
<dbReference type="EMBL" id="JABBWM010000021">
    <property type="protein sequence ID" value="KAG2110347.1"/>
    <property type="molecule type" value="Genomic_DNA"/>
</dbReference>
<accession>A0A9P7JV89</accession>
<dbReference type="AlphaFoldDB" id="A0A9P7JV89"/>
<feature type="domain" description="Alpha/beta hydrolase fold-3" evidence="2">
    <location>
        <begin position="155"/>
        <end position="315"/>
    </location>
</feature>
<dbReference type="RefSeq" id="XP_041294025.1">
    <property type="nucleotide sequence ID" value="XM_041437042.1"/>
</dbReference>
<dbReference type="GO" id="GO:0016787">
    <property type="term" value="F:hydrolase activity"/>
    <property type="evidence" value="ECO:0007669"/>
    <property type="project" value="UniProtKB-KW"/>
</dbReference>
<protein>
    <submittedName>
        <fullName evidence="3">Alpha/Beta hydrolase protein</fullName>
    </submittedName>
</protein>
<sequence length="337" mass="36169">MSAPLTRPTWTPAQAAAVHDIRTKISSSRPTLGQAQSLAERAQVPTRGIPEGMYISCELASPSSQIPPAIHSASIQPGQVPVFFYADAPPQSFTQPKKDIKVIFHIPGGGNIFGHPTEQRYIAFFSRVLRAFGKKPGAQGPSAPVIAVPSRRLATARENLFPAGLQDIFSAYHHLILKGFAPKNITFTGDGSGGNMALILTYLLSQSSLPAPGRIVMFSPDADLTYASYASVPQDVISQSSFQTCASQYLGNFPANHPLASGVLIPFTASWPKTLVLTGTADSVVECGRRVVRGIQKAGGVAEIVEYADLPHACWTFAHIFPQLDDGFSRFAAFIYK</sequence>
<keyword evidence="1 3" id="KW-0378">Hydrolase</keyword>
<dbReference type="OrthoDB" id="2152029at2759"/>
<dbReference type="PANTHER" id="PTHR48081:SF8">
    <property type="entry name" value="ALPHA_BETA HYDROLASE FOLD-3 DOMAIN-CONTAINING PROTEIN-RELATED"/>
    <property type="match status" value="1"/>
</dbReference>
<evidence type="ECO:0000313" key="3">
    <source>
        <dbReference type="EMBL" id="KAG2110347.1"/>
    </source>
</evidence>
<comment type="caution">
    <text evidence="3">The sequence shown here is derived from an EMBL/GenBank/DDBJ whole genome shotgun (WGS) entry which is preliminary data.</text>
</comment>
<evidence type="ECO:0000313" key="4">
    <source>
        <dbReference type="Proteomes" id="UP000823399"/>
    </source>
</evidence>